<gene>
    <name evidence="2" type="ORF">LSUB1_G007968</name>
</gene>
<proteinExistence type="predicted"/>
<dbReference type="OrthoDB" id="5398515at2759"/>
<evidence type="ECO:0000313" key="2">
    <source>
        <dbReference type="EMBL" id="TVY32168.1"/>
    </source>
</evidence>
<keyword evidence="3" id="KW-1185">Reference proteome</keyword>
<dbReference type="Proteomes" id="UP000462212">
    <property type="component" value="Unassembled WGS sequence"/>
</dbReference>
<accession>A0A8H8U3E2</accession>
<feature type="region of interest" description="Disordered" evidence="1">
    <location>
        <begin position="1"/>
        <end position="185"/>
    </location>
</feature>
<organism evidence="2 3">
    <name type="scientific">Lachnellula subtilissima</name>
    <dbReference type="NCBI Taxonomy" id="602034"/>
    <lineage>
        <taxon>Eukaryota</taxon>
        <taxon>Fungi</taxon>
        <taxon>Dikarya</taxon>
        <taxon>Ascomycota</taxon>
        <taxon>Pezizomycotina</taxon>
        <taxon>Leotiomycetes</taxon>
        <taxon>Helotiales</taxon>
        <taxon>Lachnaceae</taxon>
        <taxon>Lachnellula</taxon>
    </lineage>
</organism>
<name>A0A8H8U3E2_9HELO</name>
<sequence length="217" mass="23881">MATFRHTTPPPTSRIHTPSTPLFGTFDDDYQPYSPRKSSRISQRSRAAQTPPPQSASRNLRTNPSSSGSSSTSPYLTSQPRSPQTAPKKRGPKSDPEIGGRRVSASAAAALGLPTPTPRKAEKMRPVDVLRANGMLPTPAKTPQKRPEEGQTPPEVTAIARNLFPVRPDTLDEVMPSPKRKGKKRYTGFTLDSFEAKTIRRLLRYIPIPMSAFPRLI</sequence>
<reference evidence="2 3" key="1">
    <citation type="submission" date="2018-05" db="EMBL/GenBank/DDBJ databases">
        <title>Genome sequencing and assembly of the regulated plant pathogen Lachnellula willkommii and related sister species for the development of diagnostic species identification markers.</title>
        <authorList>
            <person name="Giroux E."/>
            <person name="Bilodeau G."/>
        </authorList>
    </citation>
    <scope>NUCLEOTIDE SEQUENCE [LARGE SCALE GENOMIC DNA]</scope>
    <source>
        <strain evidence="2 3">CBS 197.66</strain>
    </source>
</reference>
<dbReference type="AlphaFoldDB" id="A0A8H8U3E2"/>
<feature type="compositionally biased region" description="Low complexity" evidence="1">
    <location>
        <begin position="62"/>
        <end position="80"/>
    </location>
</feature>
<dbReference type="EMBL" id="QGMJ01001128">
    <property type="protein sequence ID" value="TVY32168.1"/>
    <property type="molecule type" value="Genomic_DNA"/>
</dbReference>
<evidence type="ECO:0000313" key="3">
    <source>
        <dbReference type="Proteomes" id="UP000462212"/>
    </source>
</evidence>
<protein>
    <submittedName>
        <fullName evidence="2">Uncharacterized protein</fullName>
    </submittedName>
</protein>
<feature type="compositionally biased region" description="Basic and acidic residues" evidence="1">
    <location>
        <begin position="119"/>
        <end position="128"/>
    </location>
</feature>
<feature type="compositionally biased region" description="Low complexity" evidence="1">
    <location>
        <begin position="34"/>
        <end position="46"/>
    </location>
</feature>
<comment type="caution">
    <text evidence="2">The sequence shown here is derived from an EMBL/GenBank/DDBJ whole genome shotgun (WGS) entry which is preliminary data.</text>
</comment>
<evidence type="ECO:0000256" key="1">
    <source>
        <dbReference type="SAM" id="MobiDB-lite"/>
    </source>
</evidence>